<evidence type="ECO:0000313" key="1">
    <source>
        <dbReference type="EMBL" id="ANH83224.1"/>
    </source>
</evidence>
<dbReference type="Proteomes" id="UP000077667">
    <property type="component" value="Chromosome"/>
</dbReference>
<protein>
    <submittedName>
        <fullName evidence="1">Uncharacterized protein</fullName>
    </submittedName>
</protein>
<dbReference type="RefSeq" id="WP_067760605.1">
    <property type="nucleotide sequence ID" value="NZ_CP015772.1"/>
</dbReference>
<dbReference type="KEGG" id="nia:A8C56_21595"/>
<name>A0A1A9I9L6_9BACT</name>
<keyword evidence="2" id="KW-1185">Reference proteome</keyword>
<evidence type="ECO:0000313" key="2">
    <source>
        <dbReference type="Proteomes" id="UP000077667"/>
    </source>
</evidence>
<dbReference type="AlphaFoldDB" id="A0A1A9I9L6"/>
<sequence>MRDDKGKKIKSYSNGYMMVNAGGPTIIFNSDGTYKKIFTPQNADTGFWRFDSLKMYIHYDLYIDSTDWVGKDLIKTGEAVKYPNGNYYEKIQDKILRYDDPELILDERGSQMVFKKQ</sequence>
<gene>
    <name evidence="1" type="ORF">A8C56_21595</name>
</gene>
<dbReference type="EMBL" id="CP015772">
    <property type="protein sequence ID" value="ANH83224.1"/>
    <property type="molecule type" value="Genomic_DNA"/>
</dbReference>
<accession>A0A1A9I9L6</accession>
<dbReference type="STRING" id="1176587.A8C56_21595"/>
<reference evidence="1 2" key="1">
    <citation type="submission" date="2016-05" db="EMBL/GenBank/DDBJ databases">
        <title>Niabella ginsenosidivorans BS26 whole genome sequencing.</title>
        <authorList>
            <person name="Im W.T."/>
            <person name="Siddiqi M.Z."/>
        </authorList>
    </citation>
    <scope>NUCLEOTIDE SEQUENCE [LARGE SCALE GENOMIC DNA]</scope>
    <source>
        <strain evidence="1 2">BS26</strain>
    </source>
</reference>
<proteinExistence type="predicted"/>
<organism evidence="1 2">
    <name type="scientific">Niabella ginsenosidivorans</name>
    <dbReference type="NCBI Taxonomy" id="1176587"/>
    <lineage>
        <taxon>Bacteria</taxon>
        <taxon>Pseudomonadati</taxon>
        <taxon>Bacteroidota</taxon>
        <taxon>Chitinophagia</taxon>
        <taxon>Chitinophagales</taxon>
        <taxon>Chitinophagaceae</taxon>
        <taxon>Niabella</taxon>
    </lineage>
</organism>